<evidence type="ECO:0000313" key="2">
    <source>
        <dbReference type="Proteomes" id="UP000254651"/>
    </source>
</evidence>
<accession>A0A378UGF0</accession>
<reference evidence="1 2" key="1">
    <citation type="submission" date="2018-06" db="EMBL/GenBank/DDBJ databases">
        <authorList>
            <consortium name="Pathogen Informatics"/>
            <person name="Doyle S."/>
        </authorList>
    </citation>
    <scope>NUCLEOTIDE SEQUENCE [LARGE SCALE GENOMIC DNA]</scope>
    <source>
        <strain evidence="1 2">NCTC10295</strain>
    </source>
</reference>
<dbReference type="RefSeq" id="WP_066078380.1">
    <property type="nucleotide sequence ID" value="NZ_CP181246.1"/>
</dbReference>
<organism evidence="1 2">
    <name type="scientific">Bergeriella denitrificans</name>
    <name type="common">Neisseria denitrificans</name>
    <dbReference type="NCBI Taxonomy" id="494"/>
    <lineage>
        <taxon>Bacteria</taxon>
        <taxon>Pseudomonadati</taxon>
        <taxon>Pseudomonadota</taxon>
        <taxon>Betaproteobacteria</taxon>
        <taxon>Neisseriales</taxon>
        <taxon>Neisseriaceae</taxon>
        <taxon>Bergeriella</taxon>
    </lineage>
</organism>
<proteinExistence type="predicted"/>
<dbReference type="EMBL" id="UGQS01000002">
    <property type="protein sequence ID" value="STZ76454.1"/>
    <property type="molecule type" value="Genomic_DNA"/>
</dbReference>
<keyword evidence="2" id="KW-1185">Reference proteome</keyword>
<dbReference type="Proteomes" id="UP000254651">
    <property type="component" value="Unassembled WGS sequence"/>
</dbReference>
<protein>
    <submittedName>
        <fullName evidence="1">Uncharacterized protein</fullName>
    </submittedName>
</protein>
<sequence length="341" mass="39618">MKKQAFILSDCEYPECSGKPFALLTANPTKAHHFIAQTEQRQHAHNPEVGQQNQNIYRLPPAMFQKPYRAQAQDVNIISNLAEKNLYTLTRGEEGLQYNLESWFNRHESGYEDSCRLLRTLPAGCSDIPEALWRILRLKLLGILRNPYNHNHLFAHRLHQAIRTHLHDVSFEFVRLISGRDRDTIANILQTYRFSFPGYVNWLANLYSMLSDGVAQPSLFEQMFRAGFDNPKAAKIELYRYTDPADLCLLSDRGFCLQESAELFSIGVNIAHDMFAIVHIQKAWWPLLKQSFHTMRTRKQGEVSIHDGNQVQRQLFNRMCIRQAKVAVYGRSPLMRDYFSE</sequence>
<dbReference type="AlphaFoldDB" id="A0A378UGF0"/>
<name>A0A378UGF0_BERDE</name>
<gene>
    <name evidence="1" type="ORF">NCTC10295_01224</name>
</gene>
<evidence type="ECO:0000313" key="1">
    <source>
        <dbReference type="EMBL" id="STZ76454.1"/>
    </source>
</evidence>